<reference evidence="1" key="1">
    <citation type="submission" date="2018-05" db="EMBL/GenBank/DDBJ databases">
        <authorList>
            <person name="Lanie J.A."/>
            <person name="Ng W.-L."/>
            <person name="Kazmierczak K.M."/>
            <person name="Andrzejewski T.M."/>
            <person name="Davidsen T.M."/>
            <person name="Wayne K.J."/>
            <person name="Tettelin H."/>
            <person name="Glass J.I."/>
            <person name="Rusch D."/>
            <person name="Podicherti R."/>
            <person name="Tsui H.-C.T."/>
            <person name="Winkler M.E."/>
        </authorList>
    </citation>
    <scope>NUCLEOTIDE SEQUENCE</scope>
</reference>
<evidence type="ECO:0000313" key="1">
    <source>
        <dbReference type="EMBL" id="SVD13828.1"/>
    </source>
</evidence>
<gene>
    <name evidence="1" type="ORF">METZ01_LOCUS366682</name>
</gene>
<feature type="non-terminal residue" evidence="1">
    <location>
        <position position="1"/>
    </location>
</feature>
<name>A0A382SXC8_9ZZZZ</name>
<dbReference type="AlphaFoldDB" id="A0A382SXC8"/>
<accession>A0A382SXC8</accession>
<dbReference type="EMBL" id="UINC01131863">
    <property type="protein sequence ID" value="SVD13828.1"/>
    <property type="molecule type" value="Genomic_DNA"/>
</dbReference>
<protein>
    <submittedName>
        <fullName evidence="1">Uncharacterized protein</fullName>
    </submittedName>
</protein>
<sequence length="29" mass="3446">SHTFHLGNYKFTKFRWEPLSENGHAKAQN</sequence>
<organism evidence="1">
    <name type="scientific">marine metagenome</name>
    <dbReference type="NCBI Taxonomy" id="408172"/>
    <lineage>
        <taxon>unclassified sequences</taxon>
        <taxon>metagenomes</taxon>
        <taxon>ecological metagenomes</taxon>
    </lineage>
</organism>
<proteinExistence type="predicted"/>